<sequence>MKSMWTSADLRALDLEYAKAGVKPHARPLRAAVELLGGDFSMGVFANPEVKKITEAYRALFPHVDETWPGMGIGVVVSGDQARKVTLGVPIGSPTATPWLAVGFKDETSWWSWCQENPQIAAGTALAFADLHDFANGVEALAPSNTGAADLWHMAASNLSDVGTILPTTPSVDSVLQPICLTAELSLKGALTYLGEKYAFKHHLSVLSVALAKVKPHRDDGLIAEVIQRFPDYVDSRYKAEGATRFTVVRLALAAQFIAASSVRRLGPVDLAHAMESDSWPGKRQQFL</sequence>
<dbReference type="EMBL" id="CP063231">
    <property type="protein sequence ID" value="URL57020.1"/>
    <property type="molecule type" value="Genomic_DNA"/>
</dbReference>
<organism evidence="1 2">
    <name type="scientific">Luteibacter flocculans</name>
    <dbReference type="NCBI Taxonomy" id="2780091"/>
    <lineage>
        <taxon>Bacteria</taxon>
        <taxon>Pseudomonadati</taxon>
        <taxon>Pseudomonadota</taxon>
        <taxon>Gammaproteobacteria</taxon>
        <taxon>Lysobacterales</taxon>
        <taxon>Rhodanobacteraceae</taxon>
        <taxon>Luteibacter</taxon>
    </lineage>
</organism>
<evidence type="ECO:0000313" key="2">
    <source>
        <dbReference type="Proteomes" id="UP001056681"/>
    </source>
</evidence>
<dbReference type="Proteomes" id="UP001056681">
    <property type="component" value="Chromosome"/>
</dbReference>
<accession>A0ABY4SXL4</accession>
<dbReference type="RefSeq" id="WP_250337982.1">
    <property type="nucleotide sequence ID" value="NZ_CP063231.1"/>
</dbReference>
<protein>
    <submittedName>
        <fullName evidence="1">Uncharacterized protein</fullName>
    </submittedName>
</protein>
<keyword evidence="2" id="KW-1185">Reference proteome</keyword>
<proteinExistence type="predicted"/>
<name>A0ABY4SXL4_9GAMM</name>
<evidence type="ECO:0000313" key="1">
    <source>
        <dbReference type="EMBL" id="URL57020.1"/>
    </source>
</evidence>
<reference evidence="1" key="1">
    <citation type="submission" date="2020-10" db="EMBL/GenBank/DDBJ databases">
        <title>Whole-genome sequence of Luteibacter sp. EIF3.</title>
        <authorList>
            <person name="Friedrich I."/>
            <person name="Hertel R."/>
            <person name="Daniel R."/>
        </authorList>
    </citation>
    <scope>NUCLEOTIDE SEQUENCE</scope>
    <source>
        <strain evidence="1">EIF3</strain>
    </source>
</reference>
<gene>
    <name evidence="1" type="ORF">IM816_10120</name>
</gene>